<dbReference type="InterPro" id="IPR000719">
    <property type="entry name" value="Prot_kinase_dom"/>
</dbReference>
<sequence>MAPEILVKSCCLKSASLDDLKKVDVWALGMVMFNLVNPDLKQPFQLDLVRDASAIEQVEEFLRLGKQSSGSNKYKTLQETTWLPIAKVHRNCTVVDPIKRPAALEVLQIFQSLVCSKIEENVAAGRNEDCEEEEDGSLNGR</sequence>
<dbReference type="OrthoDB" id="4062651at2759"/>
<dbReference type="PROSITE" id="PS50011">
    <property type="entry name" value="PROTEIN_KINASE_DOM"/>
    <property type="match status" value="1"/>
</dbReference>
<gene>
    <name evidence="1" type="ORF">PACLA_8A082658</name>
</gene>
<evidence type="ECO:0000313" key="2">
    <source>
        <dbReference type="Proteomes" id="UP001152795"/>
    </source>
</evidence>
<dbReference type="GO" id="GO:0005524">
    <property type="term" value="F:ATP binding"/>
    <property type="evidence" value="ECO:0007669"/>
    <property type="project" value="InterPro"/>
</dbReference>
<dbReference type="GO" id="GO:0004672">
    <property type="term" value="F:protein kinase activity"/>
    <property type="evidence" value="ECO:0007669"/>
    <property type="project" value="InterPro"/>
</dbReference>
<name>A0A6S7HJU1_PARCT</name>
<protein>
    <submittedName>
        <fullName evidence="1">Tyrosine kinase</fullName>
    </submittedName>
</protein>
<dbReference type="Proteomes" id="UP001152795">
    <property type="component" value="Unassembled WGS sequence"/>
</dbReference>
<dbReference type="EMBL" id="CACRXK020004633">
    <property type="protein sequence ID" value="CAB4003450.1"/>
    <property type="molecule type" value="Genomic_DNA"/>
</dbReference>
<evidence type="ECO:0000313" key="1">
    <source>
        <dbReference type="EMBL" id="CAB4003450.1"/>
    </source>
</evidence>
<keyword evidence="2" id="KW-1185">Reference proteome</keyword>
<proteinExistence type="predicted"/>
<dbReference type="InterPro" id="IPR011009">
    <property type="entry name" value="Kinase-like_dom_sf"/>
</dbReference>
<reference evidence="1" key="1">
    <citation type="submission" date="2020-04" db="EMBL/GenBank/DDBJ databases">
        <authorList>
            <person name="Alioto T."/>
            <person name="Alioto T."/>
            <person name="Gomez Garrido J."/>
        </authorList>
    </citation>
    <scope>NUCLEOTIDE SEQUENCE</scope>
    <source>
        <strain evidence="1">A484AB</strain>
    </source>
</reference>
<dbReference type="Gene3D" id="1.10.510.10">
    <property type="entry name" value="Transferase(Phosphotransferase) domain 1"/>
    <property type="match status" value="1"/>
</dbReference>
<accession>A0A6S7HJU1</accession>
<keyword evidence="1" id="KW-0418">Kinase</keyword>
<keyword evidence="1" id="KW-0808">Transferase</keyword>
<dbReference type="SUPFAM" id="SSF56112">
    <property type="entry name" value="Protein kinase-like (PK-like)"/>
    <property type="match status" value="1"/>
</dbReference>
<comment type="caution">
    <text evidence="1">The sequence shown here is derived from an EMBL/GenBank/DDBJ whole genome shotgun (WGS) entry which is preliminary data.</text>
</comment>
<organism evidence="1 2">
    <name type="scientific">Paramuricea clavata</name>
    <name type="common">Red gorgonian</name>
    <name type="synonym">Violescent sea-whip</name>
    <dbReference type="NCBI Taxonomy" id="317549"/>
    <lineage>
        <taxon>Eukaryota</taxon>
        <taxon>Metazoa</taxon>
        <taxon>Cnidaria</taxon>
        <taxon>Anthozoa</taxon>
        <taxon>Octocorallia</taxon>
        <taxon>Malacalcyonacea</taxon>
        <taxon>Plexauridae</taxon>
        <taxon>Paramuricea</taxon>
    </lineage>
</organism>
<dbReference type="AlphaFoldDB" id="A0A6S7HJU1"/>